<proteinExistence type="inferred from homology"/>
<sequence length="180" mass="20152">MTSFKEHFDDHGFPIVNKSTDGWSTESEATATCFCGSVQLILPLQAPGLINRHVCHCIDCRKIGSAFYQSNITVADSHLKFTRGEDNLSTFNSTETIRANARMTNYFCKTCGTLMYRRGARFPGMTILRTGTVDDLSLAETKLRPQVEQFVERRVAWSKPIEGTAQAEGMHRPEDIEGIP</sequence>
<keyword evidence="4" id="KW-0456">Lyase</keyword>
<keyword evidence="3" id="KW-0862">Zinc</keyword>
<evidence type="ECO:0000313" key="6">
    <source>
        <dbReference type="EMBL" id="KAF3003099.1"/>
    </source>
</evidence>
<evidence type="ECO:0000256" key="2">
    <source>
        <dbReference type="ARBA" id="ARBA00022723"/>
    </source>
</evidence>
<organism evidence="6 7">
    <name type="scientific">Curvularia kusanoi</name>
    <name type="common">Cochliobolus kusanoi</name>
    <dbReference type="NCBI Taxonomy" id="90978"/>
    <lineage>
        <taxon>Eukaryota</taxon>
        <taxon>Fungi</taxon>
        <taxon>Dikarya</taxon>
        <taxon>Ascomycota</taxon>
        <taxon>Pezizomycotina</taxon>
        <taxon>Dothideomycetes</taxon>
        <taxon>Pleosporomycetidae</taxon>
        <taxon>Pleosporales</taxon>
        <taxon>Pleosporineae</taxon>
        <taxon>Pleosporaceae</taxon>
        <taxon>Curvularia</taxon>
    </lineage>
</organism>
<dbReference type="SUPFAM" id="SSF51316">
    <property type="entry name" value="Mss4-like"/>
    <property type="match status" value="1"/>
</dbReference>
<evidence type="ECO:0000259" key="5">
    <source>
        <dbReference type="PROSITE" id="PS51891"/>
    </source>
</evidence>
<dbReference type="Gene3D" id="3.90.1590.10">
    <property type="entry name" value="glutathione-dependent formaldehyde- activating enzyme (gfa)"/>
    <property type="match status" value="1"/>
</dbReference>
<dbReference type="EMBL" id="SWKU01000010">
    <property type="protein sequence ID" value="KAF3003099.1"/>
    <property type="molecule type" value="Genomic_DNA"/>
</dbReference>
<dbReference type="AlphaFoldDB" id="A0A9P4WBN4"/>
<dbReference type="PROSITE" id="PS51891">
    <property type="entry name" value="CENP_V_GFA"/>
    <property type="match status" value="1"/>
</dbReference>
<dbReference type="GO" id="GO:0046872">
    <property type="term" value="F:metal ion binding"/>
    <property type="evidence" value="ECO:0007669"/>
    <property type="project" value="UniProtKB-KW"/>
</dbReference>
<dbReference type="InterPro" id="IPR011057">
    <property type="entry name" value="Mss4-like_sf"/>
</dbReference>
<dbReference type="InterPro" id="IPR006913">
    <property type="entry name" value="CENP-V/GFA"/>
</dbReference>
<evidence type="ECO:0000313" key="7">
    <source>
        <dbReference type="Proteomes" id="UP000801428"/>
    </source>
</evidence>
<comment type="similarity">
    <text evidence="1">Belongs to the Gfa family.</text>
</comment>
<dbReference type="OrthoDB" id="428768at2759"/>
<evidence type="ECO:0000256" key="4">
    <source>
        <dbReference type="ARBA" id="ARBA00023239"/>
    </source>
</evidence>
<reference evidence="6" key="1">
    <citation type="submission" date="2019-04" db="EMBL/GenBank/DDBJ databases">
        <title>Sequencing of skin fungus with MAO and IRED activity.</title>
        <authorList>
            <person name="Marsaioli A.J."/>
            <person name="Bonatto J.M.C."/>
            <person name="Reis Junior O."/>
        </authorList>
    </citation>
    <scope>NUCLEOTIDE SEQUENCE</scope>
    <source>
        <strain evidence="6">30M1</strain>
    </source>
</reference>
<protein>
    <recommendedName>
        <fullName evidence="5">CENP-V/GFA domain-containing protein</fullName>
    </recommendedName>
</protein>
<dbReference type="Proteomes" id="UP000801428">
    <property type="component" value="Unassembled WGS sequence"/>
</dbReference>
<feature type="domain" description="CENP-V/GFA" evidence="5">
    <location>
        <begin position="29"/>
        <end position="147"/>
    </location>
</feature>
<gene>
    <name evidence="6" type="ORF">E8E13_008071</name>
</gene>
<name>A0A9P4WBN4_CURKU</name>
<dbReference type="GO" id="GO:0016846">
    <property type="term" value="F:carbon-sulfur lyase activity"/>
    <property type="evidence" value="ECO:0007669"/>
    <property type="project" value="InterPro"/>
</dbReference>
<keyword evidence="7" id="KW-1185">Reference proteome</keyword>
<dbReference type="PANTHER" id="PTHR33337">
    <property type="entry name" value="GFA DOMAIN-CONTAINING PROTEIN"/>
    <property type="match status" value="1"/>
</dbReference>
<dbReference type="Pfam" id="PF04828">
    <property type="entry name" value="GFA"/>
    <property type="match status" value="1"/>
</dbReference>
<keyword evidence="2" id="KW-0479">Metal-binding</keyword>
<evidence type="ECO:0000256" key="1">
    <source>
        <dbReference type="ARBA" id="ARBA00005495"/>
    </source>
</evidence>
<evidence type="ECO:0000256" key="3">
    <source>
        <dbReference type="ARBA" id="ARBA00022833"/>
    </source>
</evidence>
<comment type="caution">
    <text evidence="6">The sequence shown here is derived from an EMBL/GenBank/DDBJ whole genome shotgun (WGS) entry which is preliminary data.</text>
</comment>
<dbReference type="PANTHER" id="PTHR33337:SF8">
    <property type="entry name" value="CENP-V_GFA DOMAIN-CONTAINING PROTEIN"/>
    <property type="match status" value="1"/>
</dbReference>
<accession>A0A9P4WBN4</accession>